<evidence type="ECO:0000256" key="3">
    <source>
        <dbReference type="ARBA" id="ARBA00023163"/>
    </source>
</evidence>
<name>A0A8K0NV28_9TREE</name>
<dbReference type="InterPro" id="IPR040168">
    <property type="entry name" value="Not2/3/5"/>
</dbReference>
<evidence type="ECO:0000259" key="5">
    <source>
        <dbReference type="Pfam" id="PF04153"/>
    </source>
</evidence>
<dbReference type="AlphaFoldDB" id="A0A8K0NV28"/>
<organism evidence="6 7">
    <name type="scientific">Filobasidium floriforme</name>
    <dbReference type="NCBI Taxonomy" id="5210"/>
    <lineage>
        <taxon>Eukaryota</taxon>
        <taxon>Fungi</taxon>
        <taxon>Dikarya</taxon>
        <taxon>Basidiomycota</taxon>
        <taxon>Agaricomycotina</taxon>
        <taxon>Tremellomycetes</taxon>
        <taxon>Filobasidiales</taxon>
        <taxon>Filobasidiaceae</taxon>
        <taxon>Filobasidium</taxon>
    </lineage>
</organism>
<evidence type="ECO:0000313" key="7">
    <source>
        <dbReference type="Proteomes" id="UP000812966"/>
    </source>
</evidence>
<reference evidence="6" key="1">
    <citation type="submission" date="2020-04" db="EMBL/GenBank/DDBJ databases">
        <title>Analysis of mating type loci in Filobasidium floriforme.</title>
        <authorList>
            <person name="Nowrousian M."/>
        </authorList>
    </citation>
    <scope>NUCLEOTIDE SEQUENCE</scope>
    <source>
        <strain evidence="6">CBS 6242</strain>
    </source>
</reference>
<evidence type="ECO:0000313" key="6">
    <source>
        <dbReference type="EMBL" id="KAG7567026.1"/>
    </source>
</evidence>
<dbReference type="InterPro" id="IPR038635">
    <property type="entry name" value="CCR4-NOT_su2/3/5_C_sf"/>
</dbReference>
<dbReference type="Pfam" id="PF04153">
    <property type="entry name" value="NOT2_3_5_C"/>
    <property type="match status" value="1"/>
</dbReference>
<dbReference type="EMBL" id="JABELV010000016">
    <property type="protein sequence ID" value="KAG7567026.1"/>
    <property type="molecule type" value="Genomic_DNA"/>
</dbReference>
<dbReference type="InterPro" id="IPR007282">
    <property type="entry name" value="NOT2/3/5_C"/>
</dbReference>
<dbReference type="GO" id="GO:0030015">
    <property type="term" value="C:CCR4-NOT core complex"/>
    <property type="evidence" value="ECO:0007669"/>
    <property type="project" value="InterPro"/>
</dbReference>
<keyword evidence="2" id="KW-0805">Transcription regulation</keyword>
<accession>A0A8K0NV28</accession>
<comment type="caution">
    <text evidence="6">The sequence shown here is derived from an EMBL/GenBank/DDBJ whole genome shotgun (WGS) entry which is preliminary data.</text>
</comment>
<protein>
    <recommendedName>
        <fullName evidence="5">NOT2/NOT3/NOT5 C-terminal domain-containing protein</fullName>
    </recommendedName>
</protein>
<gene>
    <name evidence="6" type="ORF">FFLO_01152</name>
</gene>
<dbReference type="GO" id="GO:0006355">
    <property type="term" value="P:regulation of DNA-templated transcription"/>
    <property type="evidence" value="ECO:0007669"/>
    <property type="project" value="InterPro"/>
</dbReference>
<dbReference type="GO" id="GO:0000289">
    <property type="term" value="P:nuclear-transcribed mRNA poly(A) tail shortening"/>
    <property type="evidence" value="ECO:0007669"/>
    <property type="project" value="UniProtKB-ARBA"/>
</dbReference>
<keyword evidence="3" id="KW-0804">Transcription</keyword>
<evidence type="ECO:0000256" key="1">
    <source>
        <dbReference type="ARBA" id="ARBA00007682"/>
    </source>
</evidence>
<comment type="similarity">
    <text evidence="1">Belongs to the CNOT2/3/5 family.</text>
</comment>
<evidence type="ECO:0000256" key="2">
    <source>
        <dbReference type="ARBA" id="ARBA00023015"/>
    </source>
</evidence>
<feature type="domain" description="NOT2/NOT3/NOT5 C-terminal" evidence="5">
    <location>
        <begin position="70"/>
        <end position="195"/>
    </location>
</feature>
<sequence length="255" mass="28565">MSHFAASHDPSIPLTKPSQQLVASPVDKWGLSALLRLIRTGGRDDQLTLSLGEDLANIGLDMNSAGPLYSTFIAPFAEPDALRGVYLEEEWRTPQCYNVNTPPASSKISMFSDETLFYAFYAFPRDLLQMEVSAELYARQWRYHKELSVWLTKDPGVEPIEKGPNYERGTYIIFDPAVFSRVETPKDFTLQYDLLEDRPVIVPPPALLQQVQQGQNQPQGQQQAQQTPQPANQQQQGQGQGQAQTGGQQAQEAKR</sequence>
<dbReference type="Gene3D" id="2.30.30.1020">
    <property type="entry name" value="CCR4-NOT complex subunit 2/3/5, C-terminal domain"/>
    <property type="match status" value="1"/>
</dbReference>
<evidence type="ECO:0000256" key="4">
    <source>
        <dbReference type="SAM" id="MobiDB-lite"/>
    </source>
</evidence>
<feature type="region of interest" description="Disordered" evidence="4">
    <location>
        <begin position="209"/>
        <end position="255"/>
    </location>
</feature>
<proteinExistence type="inferred from homology"/>
<dbReference type="PANTHER" id="PTHR23326">
    <property type="entry name" value="CCR4 NOT-RELATED"/>
    <property type="match status" value="1"/>
</dbReference>
<dbReference type="Proteomes" id="UP000812966">
    <property type="component" value="Unassembled WGS sequence"/>
</dbReference>
<keyword evidence="7" id="KW-1185">Reference proteome</keyword>